<dbReference type="SUPFAM" id="SSF52540">
    <property type="entry name" value="P-loop containing nucleoside triphosphate hydrolases"/>
    <property type="match status" value="1"/>
</dbReference>
<feature type="domain" description="NACHT" evidence="1">
    <location>
        <begin position="153"/>
        <end position="268"/>
    </location>
</feature>
<reference evidence="2" key="1">
    <citation type="submission" date="2020-07" db="EMBL/GenBank/DDBJ databases">
        <authorList>
            <person name="Tarantini F.S."/>
            <person name="Hong K.W."/>
            <person name="Chan K.G."/>
        </authorList>
    </citation>
    <scope>NUCLEOTIDE SEQUENCE</scope>
    <source>
        <strain evidence="2">32-07</strain>
    </source>
</reference>
<proteinExistence type="predicted"/>
<evidence type="ECO:0000313" key="2">
    <source>
        <dbReference type="EMBL" id="QXJ24049.1"/>
    </source>
</evidence>
<dbReference type="PANTHER" id="PTHR46844:SF1">
    <property type="entry name" value="SLR5058 PROTEIN"/>
    <property type="match status" value="1"/>
</dbReference>
<dbReference type="InterPro" id="IPR027417">
    <property type="entry name" value="P-loop_NTPase"/>
</dbReference>
<keyword evidence="3" id="KW-1185">Reference proteome</keyword>
<dbReference type="PROSITE" id="PS50837">
    <property type="entry name" value="NACHT"/>
    <property type="match status" value="1"/>
</dbReference>
<dbReference type="PANTHER" id="PTHR46844">
    <property type="entry name" value="SLR5058 PROTEIN"/>
    <property type="match status" value="1"/>
</dbReference>
<evidence type="ECO:0000313" key="3">
    <source>
        <dbReference type="Proteomes" id="UP001049518"/>
    </source>
</evidence>
<organism evidence="2 3">
    <name type="scientific">Actinomadura graeca</name>
    <dbReference type="NCBI Taxonomy" id="2750812"/>
    <lineage>
        <taxon>Bacteria</taxon>
        <taxon>Bacillati</taxon>
        <taxon>Actinomycetota</taxon>
        <taxon>Actinomycetes</taxon>
        <taxon>Streptosporangiales</taxon>
        <taxon>Thermomonosporaceae</taxon>
        <taxon>Actinomadura</taxon>
    </lineage>
</organism>
<accession>A0ABX8R0T3</accession>
<dbReference type="CDD" id="cd00267">
    <property type="entry name" value="ABC_ATPase"/>
    <property type="match status" value="1"/>
</dbReference>
<dbReference type="Proteomes" id="UP001049518">
    <property type="component" value="Chromosome"/>
</dbReference>
<dbReference type="Gene3D" id="3.40.50.300">
    <property type="entry name" value="P-loop containing nucleotide triphosphate hydrolases"/>
    <property type="match status" value="1"/>
</dbReference>
<dbReference type="EMBL" id="CP059572">
    <property type="protein sequence ID" value="QXJ24049.1"/>
    <property type="molecule type" value="Genomic_DNA"/>
</dbReference>
<gene>
    <name evidence="2" type="ORF">AGRA3207_005300</name>
</gene>
<dbReference type="RefSeq" id="WP_231329744.1">
    <property type="nucleotide sequence ID" value="NZ_CP059572.1"/>
</dbReference>
<name>A0ABX8R0T3_9ACTN</name>
<protein>
    <submittedName>
        <fullName evidence="2">NACHT domain-containing protein</fullName>
    </submittedName>
</protein>
<sequence length="673" mass="75618">MISIEKSHLELVSALRKLRTRAGDPSFRKLAGEIGTTSHTTLAELFGGRRIPSWATVADVTQVLGGDPRKVRPLWEAATRTDAQQTEREREEADFVHRYCRFILSHHGLVQISDPRRRETRPLERLYVPPRFHALVAGHPRRISFDQFESRIDRTVVLGAPGSGKSTLGRFLALQYAKAANRVPFFVRLRETSVPLLALRTIERLVEVSLQTPPPEGLVRRLMVDSPTLVIFDGLDELSTITERIDTASAIESFAAEYPNAQVIVTSRAGTYEVASLDPQIFQTYTIAEFDDEQVGQFAERWFEGSEMAAAFQNESRALGDMMLNPLMLTYTCIHYDGMGYIPRNRADLFTSFWEVMTHKWDAARGIDRSGVRSEDSIVVLGELALTMLRNSDSEISAAAFQRLASDTLIKKYDRNAAEKISRELIENLTNQGILIGDEASYGFMHRAFMEYAAAKHIVSRWDTPEEAGRALPPPTDQWRPTIALAAQMADNYWTHGADRLISSLVQATESLDKHQQADVLDFLSSIMETPVLTQPADSVIVNVDAWPVDPAVPPTIVEELRTMRSLLTSGLHRPALAIGWHILENGLQELLADRLLKAFPRSFVPEIEHRFTAFDILLMAEAFGILTEDQISDIKLARSPKPGEPARMARTLHDAVSDLYRNFPDRQERSSS</sequence>
<dbReference type="InterPro" id="IPR007111">
    <property type="entry name" value="NACHT_NTPase"/>
</dbReference>
<dbReference type="Pfam" id="PF05729">
    <property type="entry name" value="NACHT"/>
    <property type="match status" value="1"/>
</dbReference>
<evidence type="ECO:0000259" key="1">
    <source>
        <dbReference type="PROSITE" id="PS50837"/>
    </source>
</evidence>